<name>A0A067KGM3_JATCU</name>
<feature type="compositionally biased region" description="Low complexity" evidence="6">
    <location>
        <begin position="167"/>
        <end position="185"/>
    </location>
</feature>
<evidence type="ECO:0000256" key="4">
    <source>
        <dbReference type="ARBA" id="ARBA00022968"/>
    </source>
</evidence>
<evidence type="ECO:0000313" key="9">
    <source>
        <dbReference type="Proteomes" id="UP000027138"/>
    </source>
</evidence>
<evidence type="ECO:0000256" key="3">
    <source>
        <dbReference type="ARBA" id="ARBA00022676"/>
    </source>
</evidence>
<dbReference type="EMBL" id="KK914539">
    <property type="protein sequence ID" value="KDP34148.1"/>
    <property type="molecule type" value="Genomic_DNA"/>
</dbReference>
<dbReference type="GO" id="GO:0000139">
    <property type="term" value="C:Golgi membrane"/>
    <property type="evidence" value="ECO:0007669"/>
    <property type="project" value="UniProtKB-SubCell"/>
</dbReference>
<feature type="compositionally biased region" description="Polar residues" evidence="6">
    <location>
        <begin position="59"/>
        <end position="72"/>
    </location>
</feature>
<feature type="region of interest" description="Disordered" evidence="6">
    <location>
        <begin position="149"/>
        <end position="196"/>
    </location>
</feature>
<evidence type="ECO:0000259" key="7">
    <source>
        <dbReference type="Pfam" id="PF03016"/>
    </source>
</evidence>
<feature type="compositionally biased region" description="Polar residues" evidence="6">
    <location>
        <begin position="155"/>
        <end position="166"/>
    </location>
</feature>
<keyword evidence="5" id="KW-0333">Golgi apparatus</keyword>
<keyword evidence="4" id="KW-0812">Transmembrane</keyword>
<dbReference type="InterPro" id="IPR004263">
    <property type="entry name" value="Exostosin"/>
</dbReference>
<keyword evidence="4" id="KW-0735">Signal-anchor</keyword>
<accession>A0A067KGM3</accession>
<reference evidence="8 9" key="1">
    <citation type="journal article" date="2014" name="PLoS ONE">
        <title>Global Analysis of Gene Expression Profiles in Physic Nut (Jatropha curcas L.) Seedlings Exposed to Salt Stress.</title>
        <authorList>
            <person name="Zhang L."/>
            <person name="Zhang C."/>
            <person name="Wu P."/>
            <person name="Chen Y."/>
            <person name="Li M."/>
            <person name="Jiang H."/>
            <person name="Wu G."/>
        </authorList>
    </citation>
    <scope>NUCLEOTIDE SEQUENCE [LARGE SCALE GENOMIC DNA]</scope>
    <source>
        <strain evidence="9">cv. GZQX0401</strain>
        <tissue evidence="8">Young leaves</tissue>
    </source>
</reference>
<feature type="domain" description="Exostosin GT47" evidence="7">
    <location>
        <begin position="276"/>
        <end position="556"/>
    </location>
</feature>
<keyword evidence="3" id="KW-0808">Transferase</keyword>
<dbReference type="STRING" id="180498.A0A067KGM3"/>
<feature type="compositionally biased region" description="Basic residues" evidence="6">
    <location>
        <begin position="186"/>
        <end position="196"/>
    </location>
</feature>
<comment type="subcellular location">
    <subcellularLocation>
        <location evidence="1">Golgi apparatus membrane</location>
        <topology evidence="1">Single-pass type II membrane protein</topology>
    </subcellularLocation>
</comment>
<dbReference type="GO" id="GO:0016757">
    <property type="term" value="F:glycosyltransferase activity"/>
    <property type="evidence" value="ECO:0007669"/>
    <property type="project" value="UniProtKB-KW"/>
</dbReference>
<dbReference type="AlphaFoldDB" id="A0A067KGM3"/>
<comment type="similarity">
    <text evidence="2">Belongs to the glycosyltransferase 47 family.</text>
</comment>
<evidence type="ECO:0000256" key="2">
    <source>
        <dbReference type="ARBA" id="ARBA00010271"/>
    </source>
</evidence>
<evidence type="ECO:0000313" key="8">
    <source>
        <dbReference type="EMBL" id="KDP34148.1"/>
    </source>
</evidence>
<dbReference type="PANTHER" id="PTHR11062">
    <property type="entry name" value="EXOSTOSIN HEPARAN SULFATE GLYCOSYLTRANSFERASE -RELATED"/>
    <property type="match status" value="1"/>
</dbReference>
<proteinExistence type="inferred from homology"/>
<dbReference type="PANTHER" id="PTHR11062:SF236">
    <property type="entry name" value="GLYCOSYLTRANSFERASE PLANT-LIKE PROTEIN"/>
    <property type="match status" value="1"/>
</dbReference>
<keyword evidence="3" id="KW-0328">Glycosyltransferase</keyword>
<protein>
    <recommendedName>
        <fullName evidence="7">Exostosin GT47 domain-containing protein</fullName>
    </recommendedName>
</protein>
<dbReference type="OrthoDB" id="1924787at2759"/>
<dbReference type="InterPro" id="IPR040911">
    <property type="entry name" value="Exostosin_GT47"/>
</dbReference>
<feature type="compositionally biased region" description="Basic and acidic residues" evidence="6">
    <location>
        <begin position="74"/>
        <end position="89"/>
    </location>
</feature>
<sequence>MATTIVLVISIQYFEFPSRRVLSLFSIGNSSSFFPNGSPSNSEILGKVLVSNGANSTIASAPHETTSSSQATFAKKETAEGNGSKEMEGSAKSNYVLERNESSINTLGVATNETMLEKSKTSVNGSELEMAMAPDISVMNLTEVIASVSEKNRSSDTTATLSKTENSGSLQSNYSMSGSSSYKSKASGRKKSKKPSRVVSISQMHDLLLQSHASSYSLRPQHLSEVDQQVLLAKSQIQNAPGIKNDTILYAPIYRNASMFKRYAFQITIWSYELMENMLKVYIYQDGEKPIFHQSILEGIYASEGWFIKLMEANEKFVTKDPKEAHLFYIPFSSRLLELTLYVRHSHSRSNLIEFMKSYVNMIAAKYPFWNRTAGADHFVVSCHDWAPAETRGRMLNSVRALCNADIEVGFSIGKDVSLPETYVRSAQNPLKNLEGNPPSQRPILAFFAGNVHGYVRPILLEHWENRDPDMKIFGPMPHVKGNTNYIQYMKSSKYCICPRGHEVNSPRIVEAIFYECVPVIISDNYVPPFFEVLDWESFAVFVLEEDIPKLKTILLSISEERYVEMHKRVKMVQHHFLWHSEPVKYDLFHMILHSVWYNRVFRMRTA</sequence>
<dbReference type="Pfam" id="PF03016">
    <property type="entry name" value="Exostosin_GT47"/>
    <property type="match status" value="1"/>
</dbReference>
<evidence type="ECO:0000256" key="1">
    <source>
        <dbReference type="ARBA" id="ARBA00004323"/>
    </source>
</evidence>
<dbReference type="Proteomes" id="UP000027138">
    <property type="component" value="Unassembled WGS sequence"/>
</dbReference>
<evidence type="ECO:0000256" key="6">
    <source>
        <dbReference type="SAM" id="MobiDB-lite"/>
    </source>
</evidence>
<evidence type="ECO:0000256" key="5">
    <source>
        <dbReference type="ARBA" id="ARBA00023034"/>
    </source>
</evidence>
<feature type="region of interest" description="Disordered" evidence="6">
    <location>
        <begin position="59"/>
        <end position="92"/>
    </location>
</feature>
<keyword evidence="9" id="KW-1185">Reference proteome</keyword>
<gene>
    <name evidence="8" type="ORF">JCGZ_07719</name>
</gene>
<organism evidence="8 9">
    <name type="scientific">Jatropha curcas</name>
    <name type="common">Barbados nut</name>
    <dbReference type="NCBI Taxonomy" id="180498"/>
    <lineage>
        <taxon>Eukaryota</taxon>
        <taxon>Viridiplantae</taxon>
        <taxon>Streptophyta</taxon>
        <taxon>Embryophyta</taxon>
        <taxon>Tracheophyta</taxon>
        <taxon>Spermatophyta</taxon>
        <taxon>Magnoliopsida</taxon>
        <taxon>eudicotyledons</taxon>
        <taxon>Gunneridae</taxon>
        <taxon>Pentapetalae</taxon>
        <taxon>rosids</taxon>
        <taxon>fabids</taxon>
        <taxon>Malpighiales</taxon>
        <taxon>Euphorbiaceae</taxon>
        <taxon>Crotonoideae</taxon>
        <taxon>Jatropheae</taxon>
        <taxon>Jatropha</taxon>
    </lineage>
</organism>